<dbReference type="AlphaFoldDB" id="X6LMU1"/>
<keyword evidence="2" id="KW-0812">Transmembrane</keyword>
<gene>
    <name evidence="3" type="ORF">RFI_34514</name>
</gene>
<feature type="compositionally biased region" description="Acidic residues" evidence="1">
    <location>
        <begin position="190"/>
        <end position="205"/>
    </location>
</feature>
<proteinExistence type="predicted"/>
<organism evidence="3 4">
    <name type="scientific">Reticulomyxa filosa</name>
    <dbReference type="NCBI Taxonomy" id="46433"/>
    <lineage>
        <taxon>Eukaryota</taxon>
        <taxon>Sar</taxon>
        <taxon>Rhizaria</taxon>
        <taxon>Retaria</taxon>
        <taxon>Foraminifera</taxon>
        <taxon>Monothalamids</taxon>
        <taxon>Reticulomyxidae</taxon>
        <taxon>Reticulomyxa</taxon>
    </lineage>
</organism>
<feature type="region of interest" description="Disordered" evidence="1">
    <location>
        <begin position="182"/>
        <end position="231"/>
    </location>
</feature>
<evidence type="ECO:0000256" key="1">
    <source>
        <dbReference type="SAM" id="MobiDB-lite"/>
    </source>
</evidence>
<comment type="caution">
    <text evidence="3">The sequence shown here is derived from an EMBL/GenBank/DDBJ whole genome shotgun (WGS) entry which is preliminary data.</text>
</comment>
<evidence type="ECO:0000313" key="3">
    <source>
        <dbReference type="EMBL" id="ETO02899.1"/>
    </source>
</evidence>
<feature type="compositionally biased region" description="Polar residues" evidence="1">
    <location>
        <begin position="219"/>
        <end position="231"/>
    </location>
</feature>
<evidence type="ECO:0000256" key="2">
    <source>
        <dbReference type="SAM" id="Phobius"/>
    </source>
</evidence>
<evidence type="ECO:0000313" key="4">
    <source>
        <dbReference type="Proteomes" id="UP000023152"/>
    </source>
</evidence>
<protein>
    <submittedName>
        <fullName evidence="3">Uncharacterized protein</fullName>
    </submittedName>
</protein>
<feature type="compositionally biased region" description="Basic and acidic residues" evidence="1">
    <location>
        <begin position="206"/>
        <end position="218"/>
    </location>
</feature>
<feature type="transmembrane region" description="Helical" evidence="2">
    <location>
        <begin position="16"/>
        <end position="37"/>
    </location>
</feature>
<keyword evidence="2" id="KW-1133">Transmembrane helix</keyword>
<dbReference type="EMBL" id="ASPP01034645">
    <property type="protein sequence ID" value="ETO02899.1"/>
    <property type="molecule type" value="Genomic_DNA"/>
</dbReference>
<keyword evidence="4" id="KW-1185">Reference proteome</keyword>
<keyword evidence="2" id="KW-0472">Membrane</keyword>
<name>X6LMU1_RETFI</name>
<accession>X6LMU1</accession>
<dbReference type="OrthoDB" id="438440at2759"/>
<sequence length="383" mass="44647">MTANKISQYDCKSNPFLWLITALMILTTFAMDISSLVGDRTGQYKLYVINPKKKMLQSLNRSENVINFLEKTKIMRWFSMDTEFLKHGSENVFHSSYKNRPFRAFAFAPPPLFDEHYCRQFLSQSESYLCTFIYMKIRAAIPRLLQQCKRTQWWVYQASVLEDRTTILDALDSDSGFICGKDRDNRDRDYDDDDDDNDIAVDIDNDTDHINHSNDTELQKSNQIPKNMPNSESDLIFESRHHQAHSSITGSSLEQILLRAADPGYVTFRKEIRTAYNSIRNKTVKQGLVSPELWHVKTSHLGKLFPYLYQRYENNEHKGVRKEGQLSTIRAIALPCHENEGNDEYIVYRSNPFNFSGKMLVSGRDVSDHMPYIYQSILQHLNF</sequence>
<reference evidence="3 4" key="1">
    <citation type="journal article" date="2013" name="Curr. Biol.">
        <title>The Genome of the Foraminiferan Reticulomyxa filosa.</title>
        <authorList>
            <person name="Glockner G."/>
            <person name="Hulsmann N."/>
            <person name="Schleicher M."/>
            <person name="Noegel A.A."/>
            <person name="Eichinger L."/>
            <person name="Gallinger C."/>
            <person name="Pawlowski J."/>
            <person name="Sierra R."/>
            <person name="Euteneuer U."/>
            <person name="Pillet L."/>
            <person name="Moustafa A."/>
            <person name="Platzer M."/>
            <person name="Groth M."/>
            <person name="Szafranski K."/>
            <person name="Schliwa M."/>
        </authorList>
    </citation>
    <scope>NUCLEOTIDE SEQUENCE [LARGE SCALE GENOMIC DNA]</scope>
</reference>
<dbReference type="Proteomes" id="UP000023152">
    <property type="component" value="Unassembled WGS sequence"/>
</dbReference>